<keyword evidence="3" id="KW-1185">Reference proteome</keyword>
<proteinExistence type="predicted"/>
<name>A0AA88A8V5_FICCA</name>
<dbReference type="EMBL" id="BTGU01000033">
    <property type="protein sequence ID" value="GMN50178.1"/>
    <property type="molecule type" value="Genomic_DNA"/>
</dbReference>
<organism evidence="2 3">
    <name type="scientific">Ficus carica</name>
    <name type="common">Common fig</name>
    <dbReference type="NCBI Taxonomy" id="3494"/>
    <lineage>
        <taxon>Eukaryota</taxon>
        <taxon>Viridiplantae</taxon>
        <taxon>Streptophyta</taxon>
        <taxon>Embryophyta</taxon>
        <taxon>Tracheophyta</taxon>
        <taxon>Spermatophyta</taxon>
        <taxon>Magnoliopsida</taxon>
        <taxon>eudicotyledons</taxon>
        <taxon>Gunneridae</taxon>
        <taxon>Pentapetalae</taxon>
        <taxon>rosids</taxon>
        <taxon>fabids</taxon>
        <taxon>Rosales</taxon>
        <taxon>Moraceae</taxon>
        <taxon>Ficeae</taxon>
        <taxon>Ficus</taxon>
    </lineage>
</organism>
<dbReference type="AlphaFoldDB" id="A0AA88A8V5"/>
<protein>
    <submittedName>
        <fullName evidence="2">Uncharacterized protein</fullName>
    </submittedName>
</protein>
<feature type="compositionally biased region" description="Polar residues" evidence="1">
    <location>
        <begin position="1"/>
        <end position="16"/>
    </location>
</feature>
<evidence type="ECO:0000313" key="3">
    <source>
        <dbReference type="Proteomes" id="UP001187192"/>
    </source>
</evidence>
<sequence length="50" mass="5611">MQSPSTAVISVQTPLSYRSGRRAAPPLMVDHSGRERKKKERGEVFGKNRN</sequence>
<gene>
    <name evidence="2" type="ORF">TIFTF001_019336</name>
</gene>
<comment type="caution">
    <text evidence="2">The sequence shown here is derived from an EMBL/GenBank/DDBJ whole genome shotgun (WGS) entry which is preliminary data.</text>
</comment>
<evidence type="ECO:0000256" key="1">
    <source>
        <dbReference type="SAM" id="MobiDB-lite"/>
    </source>
</evidence>
<evidence type="ECO:0000313" key="2">
    <source>
        <dbReference type="EMBL" id="GMN50178.1"/>
    </source>
</evidence>
<accession>A0AA88A8V5</accession>
<reference evidence="2" key="1">
    <citation type="submission" date="2023-07" db="EMBL/GenBank/DDBJ databases">
        <title>draft genome sequence of fig (Ficus carica).</title>
        <authorList>
            <person name="Takahashi T."/>
            <person name="Nishimura K."/>
        </authorList>
    </citation>
    <scope>NUCLEOTIDE SEQUENCE</scope>
</reference>
<dbReference type="Proteomes" id="UP001187192">
    <property type="component" value="Unassembled WGS sequence"/>
</dbReference>
<feature type="compositionally biased region" description="Basic and acidic residues" evidence="1">
    <location>
        <begin position="40"/>
        <end position="50"/>
    </location>
</feature>
<feature type="region of interest" description="Disordered" evidence="1">
    <location>
        <begin position="1"/>
        <end position="50"/>
    </location>
</feature>